<evidence type="ECO:0000256" key="1">
    <source>
        <dbReference type="SAM" id="MobiDB-lite"/>
    </source>
</evidence>
<feature type="region of interest" description="Disordered" evidence="1">
    <location>
        <begin position="733"/>
        <end position="757"/>
    </location>
</feature>
<protein>
    <submittedName>
        <fullName evidence="2">Uncharacterized protein</fullName>
    </submittedName>
</protein>
<dbReference type="Proteomes" id="UP000652761">
    <property type="component" value="Unassembled WGS sequence"/>
</dbReference>
<reference evidence="2" key="1">
    <citation type="submission" date="2017-07" db="EMBL/GenBank/DDBJ databases">
        <title>Taro Niue Genome Assembly and Annotation.</title>
        <authorList>
            <person name="Atibalentja N."/>
            <person name="Keating K."/>
            <person name="Fields C.J."/>
        </authorList>
    </citation>
    <scope>NUCLEOTIDE SEQUENCE</scope>
    <source>
        <strain evidence="2">Niue_2</strain>
        <tissue evidence="2">Leaf</tissue>
    </source>
</reference>
<dbReference type="AlphaFoldDB" id="A0A843UTA7"/>
<proteinExistence type="predicted"/>
<feature type="region of interest" description="Disordered" evidence="1">
    <location>
        <begin position="429"/>
        <end position="459"/>
    </location>
</feature>
<dbReference type="OrthoDB" id="1737504at2759"/>
<name>A0A843UTA7_COLES</name>
<gene>
    <name evidence="2" type="ORF">Taro_019193</name>
</gene>
<sequence>MVTMLGGVATCLLSRRLDPSHLGACRFKTEASDPLSSSPSFLLLLSSSSPSEPSSSPTILGLFLGILSEEVTPVRVGSKLVVLGARRRWPFLREGPNGSALLLEVGTLFSSHSKHAPFPLEMVVSPWFGVVGCEDHAHAAERVSGGLGRVVVVIPTASSGFPLRLYITLGVKSRVGPEIKQDLLLFSWSWRPGVAVDWLASRLVDVDCLNLVAVDVDAKVLSAHSLSLLPQLAAPVSLKLLTSSEEWLDDRRMRGVAELREETSRHGAIPVGARGGLGVNREIAGGTQASSDDELLSLGWPEGRKKVHQPFSCTVENAADKGIATTRTRPSRVSRHKHHRDEETRVCNPVIAPFGDHGGTFSASLVDCGDRDIVAPKVEDAIIGRSSQSPPTVVLYYNPLFGMDHFCVLTGDSLPIGLLEDVAQPSAATLSGHIQPPTTVDGQSLPPSPSGADDPHAQFSQLLPHLSPDQVREFLAAAKGKRPLSPPSHHSTQQVVSSAPAVSAPHIPSTVANPTPLCPRAIHFSKPSYLPAREVRPKSPPMSTFYQAKPTPFPRERSYSLEQSRSLILVHHATSPSDFLAEWTFMKRELHDLWRQLDHIPLPSFQHLRVSPQSELLVYRRYSGVGDPYVHLKDFVYESAPYKYDRHLMAYLFLAEKMKPDEEFAVYADRWRALATKVRCPMPEEEKVKLIIANATPTYCAILAMNDITSMHQLYSRARFIHTQLKDSPIHSMFETPKSRYPKKPQGPVTEGIQTNE</sequence>
<organism evidence="2 3">
    <name type="scientific">Colocasia esculenta</name>
    <name type="common">Wild taro</name>
    <name type="synonym">Arum esculentum</name>
    <dbReference type="NCBI Taxonomy" id="4460"/>
    <lineage>
        <taxon>Eukaryota</taxon>
        <taxon>Viridiplantae</taxon>
        <taxon>Streptophyta</taxon>
        <taxon>Embryophyta</taxon>
        <taxon>Tracheophyta</taxon>
        <taxon>Spermatophyta</taxon>
        <taxon>Magnoliopsida</taxon>
        <taxon>Liliopsida</taxon>
        <taxon>Araceae</taxon>
        <taxon>Aroideae</taxon>
        <taxon>Colocasieae</taxon>
        <taxon>Colocasia</taxon>
    </lineage>
</organism>
<accession>A0A843UTA7</accession>
<dbReference type="EMBL" id="NMUH01000918">
    <property type="protein sequence ID" value="MQL86661.1"/>
    <property type="molecule type" value="Genomic_DNA"/>
</dbReference>
<keyword evidence="3" id="KW-1185">Reference proteome</keyword>
<evidence type="ECO:0000313" key="3">
    <source>
        <dbReference type="Proteomes" id="UP000652761"/>
    </source>
</evidence>
<evidence type="ECO:0000313" key="2">
    <source>
        <dbReference type="EMBL" id="MQL86661.1"/>
    </source>
</evidence>
<comment type="caution">
    <text evidence="2">The sequence shown here is derived from an EMBL/GenBank/DDBJ whole genome shotgun (WGS) entry which is preliminary data.</text>
</comment>